<dbReference type="Gramene" id="AET5Gv20676200.6">
    <property type="protein sequence ID" value="AET5Gv20676200.6"/>
    <property type="gene ID" value="AET5Gv20676200"/>
</dbReference>
<dbReference type="AlphaFoldDB" id="A0A453L8V2"/>
<name>A0A453L8V2_AEGTS</name>
<reference evidence="1" key="4">
    <citation type="submission" date="2019-03" db="UniProtKB">
        <authorList>
            <consortium name="EnsemblPlants"/>
        </authorList>
    </citation>
    <scope>IDENTIFICATION</scope>
</reference>
<keyword evidence="2" id="KW-1185">Reference proteome</keyword>
<protein>
    <submittedName>
        <fullName evidence="1">Uncharacterized protein</fullName>
    </submittedName>
</protein>
<organism evidence="1 2">
    <name type="scientific">Aegilops tauschii subsp. strangulata</name>
    <name type="common">Goatgrass</name>
    <dbReference type="NCBI Taxonomy" id="200361"/>
    <lineage>
        <taxon>Eukaryota</taxon>
        <taxon>Viridiplantae</taxon>
        <taxon>Streptophyta</taxon>
        <taxon>Embryophyta</taxon>
        <taxon>Tracheophyta</taxon>
        <taxon>Spermatophyta</taxon>
        <taxon>Magnoliopsida</taxon>
        <taxon>Liliopsida</taxon>
        <taxon>Poales</taxon>
        <taxon>Poaceae</taxon>
        <taxon>BOP clade</taxon>
        <taxon>Pooideae</taxon>
        <taxon>Triticodae</taxon>
        <taxon>Triticeae</taxon>
        <taxon>Triticinae</taxon>
        <taxon>Aegilops</taxon>
    </lineage>
</organism>
<evidence type="ECO:0000313" key="1">
    <source>
        <dbReference type="EnsemblPlants" id="AET5Gv20676200.6"/>
    </source>
</evidence>
<reference evidence="1" key="5">
    <citation type="journal article" date="2021" name="G3 (Bethesda)">
        <title>Aegilops tauschii genome assembly Aet v5.0 features greater sequence contiguity and improved annotation.</title>
        <authorList>
            <person name="Wang L."/>
            <person name="Zhu T."/>
            <person name="Rodriguez J.C."/>
            <person name="Deal K.R."/>
            <person name="Dubcovsky J."/>
            <person name="McGuire P.E."/>
            <person name="Lux T."/>
            <person name="Spannagl M."/>
            <person name="Mayer K.F.X."/>
            <person name="Baldrich P."/>
            <person name="Meyers B.C."/>
            <person name="Huo N."/>
            <person name="Gu Y.Q."/>
            <person name="Zhou H."/>
            <person name="Devos K.M."/>
            <person name="Bennetzen J.L."/>
            <person name="Unver T."/>
            <person name="Budak H."/>
            <person name="Gulick P.J."/>
            <person name="Galiba G."/>
            <person name="Kalapos B."/>
            <person name="Nelson D.R."/>
            <person name="Li P."/>
            <person name="You F.M."/>
            <person name="Luo M.C."/>
            <person name="Dvorak J."/>
        </authorList>
    </citation>
    <scope>NUCLEOTIDE SEQUENCE [LARGE SCALE GENOMIC DNA]</scope>
    <source>
        <strain evidence="1">cv. AL8/78</strain>
    </source>
</reference>
<reference evidence="2" key="2">
    <citation type="journal article" date="2017" name="Nat. Plants">
        <title>The Aegilops tauschii genome reveals multiple impacts of transposons.</title>
        <authorList>
            <person name="Zhao G."/>
            <person name="Zou C."/>
            <person name="Li K."/>
            <person name="Wang K."/>
            <person name="Li T."/>
            <person name="Gao L."/>
            <person name="Zhang X."/>
            <person name="Wang H."/>
            <person name="Yang Z."/>
            <person name="Liu X."/>
            <person name="Jiang W."/>
            <person name="Mao L."/>
            <person name="Kong X."/>
            <person name="Jiao Y."/>
            <person name="Jia J."/>
        </authorList>
    </citation>
    <scope>NUCLEOTIDE SEQUENCE [LARGE SCALE GENOMIC DNA]</scope>
    <source>
        <strain evidence="2">cv. AL8/78</strain>
    </source>
</reference>
<dbReference type="EnsemblPlants" id="AET5Gv20676200.6">
    <property type="protein sequence ID" value="AET5Gv20676200.6"/>
    <property type="gene ID" value="AET5Gv20676200"/>
</dbReference>
<sequence>MVIVSDTTIILQHSLPNCLLAYYITCIAKHVILLHDVVSFANTPGHQLPLAIICTSKRGV</sequence>
<dbReference type="Proteomes" id="UP000015105">
    <property type="component" value="Chromosome 5D"/>
</dbReference>
<reference evidence="2" key="1">
    <citation type="journal article" date="2014" name="Science">
        <title>Ancient hybridizations among the ancestral genomes of bread wheat.</title>
        <authorList>
            <consortium name="International Wheat Genome Sequencing Consortium,"/>
            <person name="Marcussen T."/>
            <person name="Sandve S.R."/>
            <person name="Heier L."/>
            <person name="Spannagl M."/>
            <person name="Pfeifer M."/>
            <person name="Jakobsen K.S."/>
            <person name="Wulff B.B."/>
            <person name="Steuernagel B."/>
            <person name="Mayer K.F."/>
            <person name="Olsen O.A."/>
        </authorList>
    </citation>
    <scope>NUCLEOTIDE SEQUENCE [LARGE SCALE GENOMIC DNA]</scope>
    <source>
        <strain evidence="2">cv. AL8/78</strain>
    </source>
</reference>
<proteinExistence type="predicted"/>
<reference evidence="1" key="3">
    <citation type="journal article" date="2017" name="Nature">
        <title>Genome sequence of the progenitor of the wheat D genome Aegilops tauschii.</title>
        <authorList>
            <person name="Luo M.C."/>
            <person name="Gu Y.Q."/>
            <person name="Puiu D."/>
            <person name="Wang H."/>
            <person name="Twardziok S.O."/>
            <person name="Deal K.R."/>
            <person name="Huo N."/>
            <person name="Zhu T."/>
            <person name="Wang L."/>
            <person name="Wang Y."/>
            <person name="McGuire P.E."/>
            <person name="Liu S."/>
            <person name="Long H."/>
            <person name="Ramasamy R.K."/>
            <person name="Rodriguez J.C."/>
            <person name="Van S.L."/>
            <person name="Yuan L."/>
            <person name="Wang Z."/>
            <person name="Xia Z."/>
            <person name="Xiao L."/>
            <person name="Anderson O.D."/>
            <person name="Ouyang S."/>
            <person name="Liang Y."/>
            <person name="Zimin A.V."/>
            <person name="Pertea G."/>
            <person name="Qi P."/>
            <person name="Bennetzen J.L."/>
            <person name="Dai X."/>
            <person name="Dawson M.W."/>
            <person name="Muller H.G."/>
            <person name="Kugler K."/>
            <person name="Rivarola-Duarte L."/>
            <person name="Spannagl M."/>
            <person name="Mayer K.F.X."/>
            <person name="Lu F.H."/>
            <person name="Bevan M.W."/>
            <person name="Leroy P."/>
            <person name="Li P."/>
            <person name="You F.M."/>
            <person name="Sun Q."/>
            <person name="Liu Z."/>
            <person name="Lyons E."/>
            <person name="Wicker T."/>
            <person name="Salzberg S.L."/>
            <person name="Devos K.M."/>
            <person name="Dvorak J."/>
        </authorList>
    </citation>
    <scope>NUCLEOTIDE SEQUENCE [LARGE SCALE GENOMIC DNA]</scope>
    <source>
        <strain evidence="1">cv. AL8/78</strain>
    </source>
</reference>
<evidence type="ECO:0000313" key="2">
    <source>
        <dbReference type="Proteomes" id="UP000015105"/>
    </source>
</evidence>
<accession>A0A453L8V2</accession>